<sequence>MIPSWSSSDWSFYKMKTSSIVTTLAVLSVITLSLLPGH</sequence>
<reference evidence="2" key="1">
    <citation type="submission" date="2014-09" db="EMBL/GenBank/DDBJ databases">
        <authorList>
            <person name="Magalhaes I.L.F."/>
            <person name="Oliveira U."/>
            <person name="Santos F.R."/>
            <person name="Vidigal T.H.D.A."/>
            <person name="Brescovit A.D."/>
            <person name="Santos A.J."/>
        </authorList>
    </citation>
    <scope>NUCLEOTIDE SEQUENCE</scope>
    <source>
        <tissue evidence="2">Shoot tissue taken approximately 20 cm above the soil surface</tissue>
    </source>
</reference>
<proteinExistence type="predicted"/>
<reference evidence="2" key="2">
    <citation type="journal article" date="2015" name="Data Brief">
        <title>Shoot transcriptome of the giant reed, Arundo donax.</title>
        <authorList>
            <person name="Barrero R.A."/>
            <person name="Guerrero F.D."/>
            <person name="Moolhuijzen P."/>
            <person name="Goolsby J.A."/>
            <person name="Tidwell J."/>
            <person name="Bellgard S.E."/>
            <person name="Bellgard M.I."/>
        </authorList>
    </citation>
    <scope>NUCLEOTIDE SEQUENCE</scope>
    <source>
        <tissue evidence="2">Shoot tissue taken approximately 20 cm above the soil surface</tissue>
    </source>
</reference>
<keyword evidence="1" id="KW-0812">Transmembrane</keyword>
<feature type="transmembrane region" description="Helical" evidence="1">
    <location>
        <begin position="20"/>
        <end position="37"/>
    </location>
</feature>
<accession>A0A0A9BD15</accession>
<keyword evidence="1" id="KW-1133">Transmembrane helix</keyword>
<protein>
    <submittedName>
        <fullName evidence="2">Uncharacterized protein</fullName>
    </submittedName>
</protein>
<organism evidence="2">
    <name type="scientific">Arundo donax</name>
    <name type="common">Giant reed</name>
    <name type="synonym">Donax arundinaceus</name>
    <dbReference type="NCBI Taxonomy" id="35708"/>
    <lineage>
        <taxon>Eukaryota</taxon>
        <taxon>Viridiplantae</taxon>
        <taxon>Streptophyta</taxon>
        <taxon>Embryophyta</taxon>
        <taxon>Tracheophyta</taxon>
        <taxon>Spermatophyta</taxon>
        <taxon>Magnoliopsida</taxon>
        <taxon>Liliopsida</taxon>
        <taxon>Poales</taxon>
        <taxon>Poaceae</taxon>
        <taxon>PACMAD clade</taxon>
        <taxon>Arundinoideae</taxon>
        <taxon>Arundineae</taxon>
        <taxon>Arundo</taxon>
    </lineage>
</organism>
<evidence type="ECO:0000313" key="2">
    <source>
        <dbReference type="EMBL" id="JAD61879.1"/>
    </source>
</evidence>
<evidence type="ECO:0000256" key="1">
    <source>
        <dbReference type="SAM" id="Phobius"/>
    </source>
</evidence>
<keyword evidence="1" id="KW-0472">Membrane</keyword>
<dbReference type="EMBL" id="GBRH01236016">
    <property type="protein sequence ID" value="JAD61879.1"/>
    <property type="molecule type" value="Transcribed_RNA"/>
</dbReference>
<name>A0A0A9BD15_ARUDO</name>
<dbReference type="AlphaFoldDB" id="A0A0A9BD15"/>